<gene>
    <name evidence="2" type="ORF">EKG83_10365</name>
</gene>
<evidence type="ECO:0000313" key="3">
    <source>
        <dbReference type="Proteomes" id="UP000325787"/>
    </source>
</evidence>
<dbReference type="KEGG" id="ssyi:EKG83_10365"/>
<evidence type="ECO:0000313" key="2">
    <source>
        <dbReference type="EMBL" id="QFZ17831.1"/>
    </source>
</evidence>
<dbReference type="AlphaFoldDB" id="A0A5Q0GV88"/>
<accession>A0A5Q0GV88</accession>
<feature type="region of interest" description="Disordered" evidence="1">
    <location>
        <begin position="1"/>
        <end position="47"/>
    </location>
</feature>
<keyword evidence="3" id="KW-1185">Reference proteome</keyword>
<proteinExistence type="predicted"/>
<protein>
    <submittedName>
        <fullName evidence="2">Uncharacterized protein</fullName>
    </submittedName>
</protein>
<name>A0A5Q0GV88_SACSY</name>
<reference evidence="3" key="1">
    <citation type="journal article" date="2021" name="Curr. Microbiol.">
        <title>Complete genome of nocamycin-producing strain Saccharothrix syringae NRRL B-16468 reveals the biosynthetic potential for secondary metabolites.</title>
        <authorList>
            <person name="Mo X."/>
            <person name="Yang S."/>
        </authorList>
    </citation>
    <scope>NUCLEOTIDE SEQUENCE [LARGE SCALE GENOMIC DNA]</scope>
    <source>
        <strain evidence="3">ATCC 51364 / DSM 43886 / JCM 6844 / KCTC 9398 / NBRC 14523 / NRRL B-16468 / INA 2240</strain>
    </source>
</reference>
<dbReference type="EMBL" id="CP034550">
    <property type="protein sequence ID" value="QFZ17831.1"/>
    <property type="molecule type" value="Genomic_DNA"/>
</dbReference>
<dbReference type="RefSeq" id="WP_033434794.1">
    <property type="nucleotide sequence ID" value="NZ_CP034550.1"/>
</dbReference>
<sequence>MISSYACRPVSTDPDAYGEEKWRLNNPGTDPRTDPRTAVSPGHGRLPPFLLPHQAETRRWGFVCSGAPAPGRVSQPCFDTRRAGSGGEVPRLP</sequence>
<dbReference type="Proteomes" id="UP000325787">
    <property type="component" value="Chromosome"/>
</dbReference>
<organism evidence="2 3">
    <name type="scientific">Saccharothrix syringae</name>
    <name type="common">Nocardiopsis syringae</name>
    <dbReference type="NCBI Taxonomy" id="103733"/>
    <lineage>
        <taxon>Bacteria</taxon>
        <taxon>Bacillati</taxon>
        <taxon>Actinomycetota</taxon>
        <taxon>Actinomycetes</taxon>
        <taxon>Pseudonocardiales</taxon>
        <taxon>Pseudonocardiaceae</taxon>
        <taxon>Saccharothrix</taxon>
    </lineage>
</organism>
<evidence type="ECO:0000256" key="1">
    <source>
        <dbReference type="SAM" id="MobiDB-lite"/>
    </source>
</evidence>
<feature type="region of interest" description="Disordered" evidence="1">
    <location>
        <begin position="73"/>
        <end position="93"/>
    </location>
</feature>